<dbReference type="EMBL" id="CAXDID020000045">
    <property type="protein sequence ID" value="CAL6002116.1"/>
    <property type="molecule type" value="Genomic_DNA"/>
</dbReference>
<dbReference type="Proteomes" id="UP001642409">
    <property type="component" value="Unassembled WGS sequence"/>
</dbReference>
<gene>
    <name evidence="3" type="ORF">HINF_LOCUS17761</name>
    <name evidence="2" type="ORF">HINF_LOCUS66005</name>
</gene>
<sequence>MMYLINVLANEHCFGCVFKLNSTSQNVIIQLTQLCASNSPKQVQVLYKNQQFFSEAFSSSVMVIETQYKTNLTVVVSQDGKQYIFYKRPSSKNPSTIKVIVASSSVVVLVVAAYVALKINKKCKNKRKAAVTLHNTPTHSTEIATIIL</sequence>
<proteinExistence type="predicted"/>
<comment type="caution">
    <text evidence="2">The sequence shown here is derived from an EMBL/GenBank/DDBJ whole genome shotgun (WGS) entry which is preliminary data.</text>
</comment>
<evidence type="ECO:0000313" key="4">
    <source>
        <dbReference type="Proteomes" id="UP001642409"/>
    </source>
</evidence>
<protein>
    <submittedName>
        <fullName evidence="3">Hypothetical_protein</fullName>
    </submittedName>
</protein>
<keyword evidence="1" id="KW-0472">Membrane</keyword>
<keyword evidence="1" id="KW-1133">Transmembrane helix</keyword>
<evidence type="ECO:0000313" key="3">
    <source>
        <dbReference type="EMBL" id="CAL6002116.1"/>
    </source>
</evidence>
<keyword evidence="4" id="KW-1185">Reference proteome</keyword>
<dbReference type="AlphaFoldDB" id="A0AA86RI85"/>
<evidence type="ECO:0000256" key="1">
    <source>
        <dbReference type="SAM" id="Phobius"/>
    </source>
</evidence>
<name>A0AA86RI85_9EUKA</name>
<evidence type="ECO:0000313" key="2">
    <source>
        <dbReference type="EMBL" id="CAI9978360.1"/>
    </source>
</evidence>
<reference evidence="2" key="1">
    <citation type="submission" date="2023-06" db="EMBL/GenBank/DDBJ databases">
        <authorList>
            <person name="Kurt Z."/>
        </authorList>
    </citation>
    <scope>NUCLEOTIDE SEQUENCE</scope>
</reference>
<accession>A0AA86RI85</accession>
<feature type="transmembrane region" description="Helical" evidence="1">
    <location>
        <begin position="97"/>
        <end position="117"/>
    </location>
</feature>
<dbReference type="EMBL" id="CATOUU010001185">
    <property type="protein sequence ID" value="CAI9978360.1"/>
    <property type="molecule type" value="Genomic_DNA"/>
</dbReference>
<keyword evidence="1" id="KW-0812">Transmembrane</keyword>
<organism evidence="2">
    <name type="scientific">Hexamita inflata</name>
    <dbReference type="NCBI Taxonomy" id="28002"/>
    <lineage>
        <taxon>Eukaryota</taxon>
        <taxon>Metamonada</taxon>
        <taxon>Diplomonadida</taxon>
        <taxon>Hexamitidae</taxon>
        <taxon>Hexamitinae</taxon>
        <taxon>Hexamita</taxon>
    </lineage>
</organism>
<reference evidence="3 4" key="2">
    <citation type="submission" date="2024-07" db="EMBL/GenBank/DDBJ databases">
        <authorList>
            <person name="Akdeniz Z."/>
        </authorList>
    </citation>
    <scope>NUCLEOTIDE SEQUENCE [LARGE SCALE GENOMIC DNA]</scope>
</reference>